<dbReference type="Proteomes" id="UP000565441">
    <property type="component" value="Unassembled WGS sequence"/>
</dbReference>
<evidence type="ECO:0000313" key="3">
    <source>
        <dbReference type="Proteomes" id="UP000565441"/>
    </source>
</evidence>
<evidence type="ECO:0000313" key="2">
    <source>
        <dbReference type="EMBL" id="KAF5383221.1"/>
    </source>
</evidence>
<organism evidence="2 3">
    <name type="scientific">Tricholomella constricta</name>
    <dbReference type="NCBI Taxonomy" id="117010"/>
    <lineage>
        <taxon>Eukaryota</taxon>
        <taxon>Fungi</taxon>
        <taxon>Dikarya</taxon>
        <taxon>Basidiomycota</taxon>
        <taxon>Agaricomycotina</taxon>
        <taxon>Agaricomycetes</taxon>
        <taxon>Agaricomycetidae</taxon>
        <taxon>Agaricales</taxon>
        <taxon>Tricholomatineae</taxon>
        <taxon>Lyophyllaceae</taxon>
        <taxon>Tricholomella</taxon>
    </lineage>
</organism>
<feature type="compositionally biased region" description="Basic and acidic residues" evidence="1">
    <location>
        <begin position="97"/>
        <end position="120"/>
    </location>
</feature>
<protein>
    <submittedName>
        <fullName evidence="2">Uncharacterized protein</fullName>
    </submittedName>
</protein>
<sequence>MAALLVRDPHLEVCPDFESEPFEPMRALMRNTGLTDEQAVEALREAWVTRNNQLRDRWVQEAEARAAEAEAAAQQQQQEEEERLRREQMEMQQQQEQEQRPDDQQVDEGRLGTAGEEQRRTKLKLRSFDPNLSVASVIVPRPSSYAINKLANFEYCELWYFTQEGCEDAQRSQRSEADDAFGMARMGEMVMLRPVAAVQASKRVVQDADLTWEQFHYAQRSFVEYVLKAGWPEDHAQSLVRFFVHLENSPYINRENGRRILLTYQARVRRNWMDVMKQSEGAVFNIALINDDLMEAIARDLQSVATADLHRQLSANHSVCLFFLPFPPPSPPSLRSLRMLQSHPNSIPILNQLPLPYTDRTSTNCYTIRASSTPHQLPHPSHRITRCSPPIPSSPLSPHPITCFTTAACFSRHKHRADAYRVALCTSTCHTLSPLPLHASLHLPPSPHGTGSSPMSPYRHTHSAPCRMLLHATPYAPATVCSAPSPWHWRTHRAPILPVYFPFCRANSLYATPPASCIYAA</sequence>
<accession>A0A8H5HGQ0</accession>
<name>A0A8H5HGQ0_9AGAR</name>
<dbReference type="AlphaFoldDB" id="A0A8H5HGQ0"/>
<dbReference type="OrthoDB" id="2688210at2759"/>
<gene>
    <name evidence="2" type="ORF">D9615_004780</name>
</gene>
<proteinExistence type="predicted"/>
<keyword evidence="3" id="KW-1185">Reference proteome</keyword>
<dbReference type="EMBL" id="JAACJP010000007">
    <property type="protein sequence ID" value="KAF5383221.1"/>
    <property type="molecule type" value="Genomic_DNA"/>
</dbReference>
<comment type="caution">
    <text evidence="2">The sequence shown here is derived from an EMBL/GenBank/DDBJ whole genome shotgun (WGS) entry which is preliminary data.</text>
</comment>
<evidence type="ECO:0000256" key="1">
    <source>
        <dbReference type="SAM" id="MobiDB-lite"/>
    </source>
</evidence>
<feature type="region of interest" description="Disordered" evidence="1">
    <location>
        <begin position="65"/>
        <end position="122"/>
    </location>
</feature>
<reference evidence="2 3" key="1">
    <citation type="journal article" date="2020" name="ISME J.">
        <title>Uncovering the hidden diversity of litter-decomposition mechanisms in mushroom-forming fungi.</title>
        <authorList>
            <person name="Floudas D."/>
            <person name="Bentzer J."/>
            <person name="Ahren D."/>
            <person name="Johansson T."/>
            <person name="Persson P."/>
            <person name="Tunlid A."/>
        </authorList>
    </citation>
    <scope>NUCLEOTIDE SEQUENCE [LARGE SCALE GENOMIC DNA]</scope>
    <source>
        <strain evidence="2 3">CBS 661.87</strain>
    </source>
</reference>